<keyword evidence="9" id="KW-1185">Reference proteome</keyword>
<dbReference type="GO" id="GO:0005634">
    <property type="term" value="C:nucleus"/>
    <property type="evidence" value="ECO:0007669"/>
    <property type="project" value="UniProtKB-SubCell"/>
</dbReference>
<comment type="caution">
    <text evidence="8">The sequence shown here is derived from an EMBL/GenBank/DDBJ whole genome shotgun (WGS) entry which is preliminary data.</text>
</comment>
<keyword evidence="5" id="KW-0539">Nucleus</keyword>
<comment type="subcellular location">
    <subcellularLocation>
        <location evidence="1">Nucleus</location>
    </subcellularLocation>
</comment>
<gene>
    <name evidence="8" type="ORF">DL546_001206</name>
</gene>
<accession>A0A420XYV3</accession>
<evidence type="ECO:0000256" key="2">
    <source>
        <dbReference type="ARBA" id="ARBA00010304"/>
    </source>
</evidence>
<evidence type="ECO:0000256" key="4">
    <source>
        <dbReference type="ARBA" id="ARBA00023204"/>
    </source>
</evidence>
<evidence type="ECO:0000256" key="1">
    <source>
        <dbReference type="ARBA" id="ARBA00004123"/>
    </source>
</evidence>
<dbReference type="InterPro" id="IPR036866">
    <property type="entry name" value="RibonucZ/Hydroxyglut_hydro"/>
</dbReference>
<dbReference type="GO" id="GO:0035312">
    <property type="term" value="F:5'-3' DNA exonuclease activity"/>
    <property type="evidence" value="ECO:0007669"/>
    <property type="project" value="TreeGrafter"/>
</dbReference>
<dbReference type="Gene3D" id="3.60.15.10">
    <property type="entry name" value="Ribonuclease Z/Hydroxyacylglutathione hydrolase-like"/>
    <property type="match status" value="1"/>
</dbReference>
<dbReference type="GO" id="GO:0003684">
    <property type="term" value="F:damaged DNA binding"/>
    <property type="evidence" value="ECO:0007669"/>
    <property type="project" value="TreeGrafter"/>
</dbReference>
<dbReference type="STRING" id="177199.A0A420XYV3"/>
<evidence type="ECO:0000313" key="8">
    <source>
        <dbReference type="EMBL" id="RKU40843.1"/>
    </source>
</evidence>
<dbReference type="GO" id="GO:0006303">
    <property type="term" value="P:double-strand break repair via nonhomologous end joining"/>
    <property type="evidence" value="ECO:0007669"/>
    <property type="project" value="TreeGrafter"/>
</dbReference>
<dbReference type="Gene3D" id="3.40.50.12650">
    <property type="match status" value="1"/>
</dbReference>
<feature type="region of interest" description="Disordered" evidence="6">
    <location>
        <begin position="295"/>
        <end position="326"/>
    </location>
</feature>
<dbReference type="PANTHER" id="PTHR23240">
    <property type="entry name" value="DNA CROSS-LINK REPAIR PROTEIN PSO2/SNM1-RELATED"/>
    <property type="match status" value="1"/>
</dbReference>
<feature type="region of interest" description="Disordered" evidence="6">
    <location>
        <begin position="45"/>
        <end position="184"/>
    </location>
</feature>
<evidence type="ECO:0000259" key="7">
    <source>
        <dbReference type="Pfam" id="PF07522"/>
    </source>
</evidence>
<feature type="compositionally biased region" description="Basic and acidic residues" evidence="6">
    <location>
        <begin position="87"/>
        <end position="98"/>
    </location>
</feature>
<name>A0A420XYV3_9PEZI</name>
<feature type="compositionally biased region" description="Basic and acidic residues" evidence="6">
    <location>
        <begin position="225"/>
        <end position="249"/>
    </location>
</feature>
<dbReference type="Pfam" id="PF07522">
    <property type="entry name" value="DRMBL"/>
    <property type="match status" value="1"/>
</dbReference>
<feature type="compositionally biased region" description="Basic and acidic residues" evidence="6">
    <location>
        <begin position="145"/>
        <end position="154"/>
    </location>
</feature>
<dbReference type="FunFam" id="3.60.15.10:FF:000038">
    <property type="entry name" value="DNA cross-link repair protein pso2/snm1"/>
    <property type="match status" value="1"/>
</dbReference>
<feature type="compositionally biased region" description="Low complexity" evidence="6">
    <location>
        <begin position="77"/>
        <end position="86"/>
    </location>
</feature>
<dbReference type="EMBL" id="QVQW01000089">
    <property type="protein sequence ID" value="RKU40843.1"/>
    <property type="molecule type" value="Genomic_DNA"/>
</dbReference>
<evidence type="ECO:0000256" key="5">
    <source>
        <dbReference type="ARBA" id="ARBA00023242"/>
    </source>
</evidence>
<dbReference type="OrthoDB" id="262529at2759"/>
<feature type="region of interest" description="Disordered" evidence="6">
    <location>
        <begin position="617"/>
        <end position="645"/>
    </location>
</feature>
<dbReference type="PANTHER" id="PTHR23240:SF6">
    <property type="entry name" value="DNA CROSS-LINK REPAIR 1A PROTEIN"/>
    <property type="match status" value="1"/>
</dbReference>
<dbReference type="GO" id="GO:0036297">
    <property type="term" value="P:interstrand cross-link repair"/>
    <property type="evidence" value="ECO:0007669"/>
    <property type="project" value="TreeGrafter"/>
</dbReference>
<proteinExistence type="inferred from homology"/>
<feature type="region of interest" description="Disordered" evidence="6">
    <location>
        <begin position="218"/>
        <end position="260"/>
    </location>
</feature>
<keyword evidence="3" id="KW-0227">DNA damage</keyword>
<evidence type="ECO:0000256" key="3">
    <source>
        <dbReference type="ARBA" id="ARBA00022763"/>
    </source>
</evidence>
<feature type="compositionally biased region" description="Basic and acidic residues" evidence="6">
    <location>
        <begin position="50"/>
        <end position="62"/>
    </location>
</feature>
<dbReference type="CDD" id="cd16273">
    <property type="entry name" value="SNM1A-1C-like_MBL-fold"/>
    <property type="match status" value="1"/>
</dbReference>
<evidence type="ECO:0000256" key="6">
    <source>
        <dbReference type="SAM" id="MobiDB-lite"/>
    </source>
</evidence>
<keyword evidence="4" id="KW-0234">DNA repair</keyword>
<dbReference type="SUPFAM" id="SSF56281">
    <property type="entry name" value="Metallo-hydrolase/oxidoreductase"/>
    <property type="match status" value="1"/>
</dbReference>
<feature type="domain" description="DNA repair metallo-beta-lactamase" evidence="7">
    <location>
        <begin position="694"/>
        <end position="849"/>
    </location>
</feature>
<sequence>MAPSKTSRTPARLATNFFKKEDQDEMFVAERRGGVTVSVTAELDELYDNDDGRRYNEVESPVKRRRISPPSDALTGKPESPSSTEQESSKSDMPEKNKKSVKKNPLNPFLEDSSDEEEDQSVRSPPPSNSRRNPATDGHGITPPEVKHSLDVRSPRPNCPNEPDVRNPEPVLKSQPEVTAKPEADTIPQLLKQETSMNGDFGEFNDVDIDAFEGLEEEDDEFAGEEYRERRFMEEQARLETDDPGKEAGSDSCDDDLAEKLTDDSMTESCPICGGNLSGVTADQATAHVNACLDGKPTPLPQPSERTMKSETASPTMKQEKEVEPKEMSKRYARAAVPRPPQENPIVLGGSNSSVANHGSSSAFSKLMSGNAEDAAWATAAATEHASRGKPAYERTCPFYKIMPGFYICVDAFRYGAVQGCKAYFLSHFHSDHYIGLTAKWTHGPIYCSKVTGSLVKTQLRTAAEYVVELEFEQKVPVPDTDGVFVTMIPANHCPGSSLFLFEKTVGARTQRILHCGDFRACPAHIGHPQLRPEIADAVSGRIRQQKIDVCYLDTTYLNPRYSFPPQENVIRATAELCVALNDSLASGDETEWDYFLRRREGGAPADVNSVSKFFTAAKEKEPSPPKQATTPSNEPPNAFTALNPANRPPRLLIICGTYSIGKERICKAIALALKTSIYASAAKQRIISQLGDPELTSLLTSNPLEAQVHMQMLMEIRAETLADYLEGYKGHFTRIIGFRPSGWNYRPSSSNGGAGLDKIHGLAGSGALGTGKNVTANMPPASLPTTHLLHGPGWKTRFGKRDLVPQRGSGREAMCFGVPYSEHSSFRELAMFLMSLKIEKVVPTVNVGSEASRKRMKGWIDRWMSERRKGGMVRVLEEDEDEDAEGKRYGKADGKVVKDVKLWQGKDGKGGHAYW</sequence>
<comment type="similarity">
    <text evidence="2">Belongs to the DNA repair metallo-beta-lactamase (DRMBL) family.</text>
</comment>
<dbReference type="AlphaFoldDB" id="A0A420XYV3"/>
<reference evidence="8 9" key="1">
    <citation type="submission" date="2018-08" db="EMBL/GenBank/DDBJ databases">
        <title>Draft genome of the lignicolous fungus Coniochaeta pulveracea.</title>
        <authorList>
            <person name="Borstlap C.J."/>
            <person name="De Witt R.N."/>
            <person name="Botha A."/>
            <person name="Volschenk H."/>
        </authorList>
    </citation>
    <scope>NUCLEOTIDE SEQUENCE [LARGE SCALE GENOMIC DNA]</scope>
    <source>
        <strain evidence="8 9">CAB683</strain>
    </source>
</reference>
<protein>
    <recommendedName>
        <fullName evidence="7">DNA repair metallo-beta-lactamase domain-containing protein</fullName>
    </recommendedName>
</protein>
<dbReference type="Proteomes" id="UP000275385">
    <property type="component" value="Unassembled WGS sequence"/>
</dbReference>
<dbReference type="InterPro" id="IPR011084">
    <property type="entry name" value="DRMBL"/>
</dbReference>
<evidence type="ECO:0000313" key="9">
    <source>
        <dbReference type="Proteomes" id="UP000275385"/>
    </source>
</evidence>
<organism evidence="8 9">
    <name type="scientific">Coniochaeta pulveracea</name>
    <dbReference type="NCBI Taxonomy" id="177199"/>
    <lineage>
        <taxon>Eukaryota</taxon>
        <taxon>Fungi</taxon>
        <taxon>Dikarya</taxon>
        <taxon>Ascomycota</taxon>
        <taxon>Pezizomycotina</taxon>
        <taxon>Sordariomycetes</taxon>
        <taxon>Sordariomycetidae</taxon>
        <taxon>Coniochaetales</taxon>
        <taxon>Coniochaetaceae</taxon>
        <taxon>Coniochaeta</taxon>
    </lineage>
</organism>